<keyword evidence="3" id="KW-0808">Transferase</keyword>
<dbReference type="InterPro" id="IPR012792">
    <property type="entry name" value="3-oxoacid_CoA-transf_A"/>
</dbReference>
<dbReference type="InterPro" id="IPR002155">
    <property type="entry name" value="Thiolase"/>
</dbReference>
<dbReference type="PROSITE" id="PS01274">
    <property type="entry name" value="COA_TRANSF_2"/>
    <property type="match status" value="1"/>
</dbReference>
<organism evidence="3 4">
    <name type="scientific">Fusarium circinatum</name>
    <name type="common">Pitch canker fungus</name>
    <name type="synonym">Gibberella circinata</name>
    <dbReference type="NCBI Taxonomy" id="48490"/>
    <lineage>
        <taxon>Eukaryota</taxon>
        <taxon>Fungi</taxon>
        <taxon>Dikarya</taxon>
        <taxon>Ascomycota</taxon>
        <taxon>Pezizomycotina</taxon>
        <taxon>Sordariomycetes</taxon>
        <taxon>Hypocreomycetidae</taxon>
        <taxon>Hypocreales</taxon>
        <taxon>Nectriaceae</taxon>
        <taxon>Fusarium</taxon>
        <taxon>Fusarium fujikuroi species complex</taxon>
    </lineage>
</organism>
<dbReference type="Gene3D" id="3.40.1080.10">
    <property type="entry name" value="Glutaconate Coenzyme A-transferase"/>
    <property type="match status" value="2"/>
</dbReference>
<dbReference type="InterPro" id="IPR004164">
    <property type="entry name" value="CoA_transf_AS"/>
</dbReference>
<dbReference type="InterPro" id="IPR004165">
    <property type="entry name" value="CoA_trans_fam_I"/>
</dbReference>
<dbReference type="InterPro" id="IPR037171">
    <property type="entry name" value="NagB/RpiA_transferase-like"/>
</dbReference>
<dbReference type="InterPro" id="IPR020616">
    <property type="entry name" value="Thiolase_N"/>
</dbReference>
<dbReference type="SUPFAM" id="SSF100950">
    <property type="entry name" value="NagB/RpiA/CoA transferase-like"/>
    <property type="match status" value="2"/>
</dbReference>
<dbReference type="GO" id="GO:0008260">
    <property type="term" value="F:succinyl-CoA:3-oxo-acid CoA-transferase activity"/>
    <property type="evidence" value="ECO:0007669"/>
    <property type="project" value="TreeGrafter"/>
</dbReference>
<dbReference type="PANTHER" id="PTHR13707">
    <property type="entry name" value="KETOACID-COENZYME A TRANSFERASE"/>
    <property type="match status" value="1"/>
</dbReference>
<keyword evidence="4" id="KW-1185">Reference proteome</keyword>
<comment type="caution">
    <text evidence="3">The sequence shown here is derived from an EMBL/GenBank/DDBJ whole genome shotgun (WGS) entry which is preliminary data.</text>
</comment>
<dbReference type="NCBIfam" id="TIGR01930">
    <property type="entry name" value="AcCoA-C-Actrans"/>
    <property type="match status" value="1"/>
</dbReference>
<dbReference type="AlphaFoldDB" id="A0A8H5UFQ4"/>
<feature type="domain" description="Thiolase N-terminal" evidence="2">
    <location>
        <begin position="79"/>
        <end position="336"/>
    </location>
</feature>
<dbReference type="GO" id="GO:0016747">
    <property type="term" value="F:acyltransferase activity, transferring groups other than amino-acyl groups"/>
    <property type="evidence" value="ECO:0007669"/>
    <property type="project" value="InterPro"/>
</dbReference>
<dbReference type="SUPFAM" id="SSF53901">
    <property type="entry name" value="Thiolase-like"/>
    <property type="match status" value="1"/>
</dbReference>
<protein>
    <submittedName>
        <fullName evidence="3">Succinyl-:3-ketoacid-coenzyme A transferase mitochondrial</fullName>
    </submittedName>
</protein>
<evidence type="ECO:0000256" key="1">
    <source>
        <dbReference type="ARBA" id="ARBA00001958"/>
    </source>
</evidence>
<evidence type="ECO:0000313" key="4">
    <source>
        <dbReference type="Proteomes" id="UP000572754"/>
    </source>
</evidence>
<dbReference type="InterPro" id="IPR016039">
    <property type="entry name" value="Thiolase-like"/>
</dbReference>
<dbReference type="CDD" id="cd00751">
    <property type="entry name" value="thiolase"/>
    <property type="match status" value="1"/>
</dbReference>
<dbReference type="SMART" id="SM00882">
    <property type="entry name" value="CoA_trans"/>
    <property type="match status" value="2"/>
</dbReference>
<name>A0A8H5UFQ4_FUSCI</name>
<evidence type="ECO:0000259" key="2">
    <source>
        <dbReference type="Pfam" id="PF00108"/>
    </source>
</evidence>
<dbReference type="PANTHER" id="PTHR13707:SF58">
    <property type="entry name" value="SUCCINYL-COA:3-KETOACID-COENZYME A TRANSFERASE"/>
    <property type="match status" value="1"/>
</dbReference>
<dbReference type="NCBIfam" id="TIGR02429">
    <property type="entry name" value="pcaI_scoA_fam"/>
    <property type="match status" value="1"/>
</dbReference>
<sequence>MRCRVYGITDIYSRRDVGRQNRDSARVAKPSITKAMDLGITRREHRVPCNWIYTKKKEVPMASFTRHLKTLSTKSPNDIVILSAVRSPITRAFKGGFKDAWPEDILAPVMAEAALRAKIQTRDVQDALIGNVLAELGFAKTGRMALLHAGFPHSTTFHTVNRQCSSSPQALTHMAHAIQAGQIDVALAGGVESMSKNYQSRGIPQDVGPTLRSTKVKAAADCLMPMGITSENVARRYGVGRKMQDEYALLSHTRANYALAAGRFEAEIVPVEYTTYESETGGTSQVRVAADDTIRPNVTLDKLAKLEPAFLEDGGSTAGNSSQISDGASAAILARRSWATDRGLKPVARFLGTKISKMIASYIGENKVFEKMYLSGDLSLELIPQGTMAERCASGAAGVPAFYTPAAYGTVVQTGELPVRYNRDGSVALMSRPRETREFHGKKYILEEAIFADVALVKVHKADRLGNCTFRKAQNNFNEAMAKNAKLTIVEADEIVDVGQLNPESVHIQGIYVDVIIQSTRPKKIEKLTFSQDAKSEGKVTMANQRRERIIKRAAKELKDGMYVNLGIGMPLATPGMLPDDLEVILQSENGILGMGRYPNPGEEDPDLINPGKETVTLNPGASTFGSYESFGMIRAGKIDLTILDLANFMLPGKVKGIGGAMDLVASPEKTKVIITMEHVDRNGNPKILDECTFPLTGPRCVSRIITDLVVFDCTPEGLVLRELADEVEMDGLKSKTGAAFRIADDLIPYQT</sequence>
<evidence type="ECO:0000313" key="3">
    <source>
        <dbReference type="EMBL" id="KAF5686925.1"/>
    </source>
</evidence>
<reference evidence="4" key="1">
    <citation type="journal article" date="2020" name="BMC Genomics">
        <title>Correction to: Identification and distribution of gene clusters required for synthesis of sphingolipid metabolism inhibitors in diverse species of the filamentous fungus Fusarium.</title>
        <authorList>
            <person name="Kim H.S."/>
            <person name="Lohmar J.M."/>
            <person name="Busman M."/>
            <person name="Brown D.W."/>
            <person name="Naumann T.A."/>
            <person name="Divon H.H."/>
            <person name="Lysoe E."/>
            <person name="Uhlig S."/>
            <person name="Proctor R.H."/>
        </authorList>
    </citation>
    <scope>NUCLEOTIDE SEQUENCE [LARGE SCALE GENOMIC DNA]</scope>
    <source>
        <strain evidence="4">NRRL 25331</strain>
    </source>
</reference>
<dbReference type="Pfam" id="PF00108">
    <property type="entry name" value="Thiolase_N"/>
    <property type="match status" value="1"/>
</dbReference>
<reference evidence="3 4" key="2">
    <citation type="submission" date="2020-05" db="EMBL/GenBank/DDBJ databases">
        <title>Identification and distribution of gene clusters putatively required for synthesis of sphingolipid metabolism inhibitors in phylogenetically diverse species of the filamentous fungus Fusarium.</title>
        <authorList>
            <person name="Kim H.-S."/>
            <person name="Busman M."/>
            <person name="Brown D.W."/>
            <person name="Divon H."/>
            <person name="Uhlig S."/>
            <person name="Proctor R.H."/>
        </authorList>
    </citation>
    <scope>NUCLEOTIDE SEQUENCE [LARGE SCALE GENOMIC DNA]</scope>
    <source>
        <strain evidence="3 4">NRRL 25331</strain>
    </source>
</reference>
<dbReference type="Pfam" id="PF01144">
    <property type="entry name" value="CoA_trans"/>
    <property type="match status" value="2"/>
</dbReference>
<dbReference type="Proteomes" id="UP000572754">
    <property type="component" value="Unassembled WGS sequence"/>
</dbReference>
<gene>
    <name evidence="3" type="ORF">FCIRC_2616</name>
</gene>
<accession>A0A8H5UFQ4</accession>
<dbReference type="EMBL" id="JAAQPE010000084">
    <property type="protein sequence ID" value="KAF5686925.1"/>
    <property type="molecule type" value="Genomic_DNA"/>
</dbReference>
<proteinExistence type="predicted"/>
<comment type="cofactor">
    <cofactor evidence="1">
        <name>K(+)</name>
        <dbReference type="ChEBI" id="CHEBI:29103"/>
    </cofactor>
</comment>
<dbReference type="Gene3D" id="3.40.47.10">
    <property type="match status" value="2"/>
</dbReference>